<dbReference type="NCBIfam" id="TIGR01414">
    <property type="entry name" value="autotrans_barl"/>
    <property type="match status" value="1"/>
</dbReference>
<protein>
    <submittedName>
        <fullName evidence="3">Autotransporter domain-containing protein</fullName>
    </submittedName>
</protein>
<organism evidence="3 4">
    <name type="scientific">Rhizobium straminoryzae</name>
    <dbReference type="NCBI Taxonomy" id="1387186"/>
    <lineage>
        <taxon>Bacteria</taxon>
        <taxon>Pseudomonadati</taxon>
        <taxon>Pseudomonadota</taxon>
        <taxon>Alphaproteobacteria</taxon>
        <taxon>Hyphomicrobiales</taxon>
        <taxon>Rhizobiaceae</taxon>
        <taxon>Rhizobium/Agrobacterium group</taxon>
        <taxon>Rhizobium</taxon>
    </lineage>
</organism>
<dbReference type="InterPro" id="IPR005546">
    <property type="entry name" value="Autotransporte_beta"/>
</dbReference>
<dbReference type="Proteomes" id="UP000316801">
    <property type="component" value="Unassembled WGS sequence"/>
</dbReference>
<comment type="caution">
    <text evidence="3">The sequence shown here is derived from an EMBL/GenBank/DDBJ whole genome shotgun (WGS) entry which is preliminary data.</text>
</comment>
<dbReference type="SMART" id="SM00869">
    <property type="entry name" value="Autotransporter"/>
    <property type="match status" value="1"/>
</dbReference>
<keyword evidence="4" id="KW-1185">Reference proteome</keyword>
<dbReference type="SUPFAM" id="SSF51126">
    <property type="entry name" value="Pectin lyase-like"/>
    <property type="match status" value="1"/>
</dbReference>
<evidence type="ECO:0000259" key="2">
    <source>
        <dbReference type="PROSITE" id="PS51208"/>
    </source>
</evidence>
<evidence type="ECO:0000313" key="4">
    <source>
        <dbReference type="Proteomes" id="UP000316801"/>
    </source>
</evidence>
<accession>A0A549T6D7</accession>
<reference evidence="3 4" key="1">
    <citation type="submission" date="2019-07" db="EMBL/GenBank/DDBJ databases">
        <title>Ln-dependent methylotrophs.</title>
        <authorList>
            <person name="Tani A."/>
        </authorList>
    </citation>
    <scope>NUCLEOTIDE SEQUENCE [LARGE SCALE GENOMIC DNA]</scope>
    <source>
        <strain evidence="3 4">SM12</strain>
    </source>
</reference>
<proteinExistence type="predicted"/>
<dbReference type="EMBL" id="VJMG01000043">
    <property type="protein sequence ID" value="TRL37431.1"/>
    <property type="molecule type" value="Genomic_DNA"/>
</dbReference>
<name>A0A549T6D7_9HYPH</name>
<dbReference type="Gene3D" id="2.40.128.130">
    <property type="entry name" value="Autotransporter beta-domain"/>
    <property type="match status" value="1"/>
</dbReference>
<dbReference type="InterPro" id="IPR036709">
    <property type="entry name" value="Autotransporte_beta_dom_sf"/>
</dbReference>
<dbReference type="InterPro" id="IPR006315">
    <property type="entry name" value="OM_autotransptr_brl_dom"/>
</dbReference>
<dbReference type="SUPFAM" id="SSF103515">
    <property type="entry name" value="Autotransporter"/>
    <property type="match status" value="1"/>
</dbReference>
<dbReference type="Pfam" id="PF03797">
    <property type="entry name" value="Autotransporter"/>
    <property type="match status" value="1"/>
</dbReference>
<keyword evidence="1" id="KW-0472">Membrane</keyword>
<feature type="domain" description="Autotransporter" evidence="2">
    <location>
        <begin position="735"/>
        <end position="1013"/>
    </location>
</feature>
<evidence type="ECO:0000256" key="1">
    <source>
        <dbReference type="SAM" id="Phobius"/>
    </source>
</evidence>
<feature type="transmembrane region" description="Helical" evidence="1">
    <location>
        <begin position="21"/>
        <end position="42"/>
    </location>
</feature>
<keyword evidence="1" id="KW-0812">Transmembrane</keyword>
<dbReference type="InterPro" id="IPR011050">
    <property type="entry name" value="Pectin_lyase_fold/virulence"/>
</dbReference>
<sequence length="1013" mass="102647">MIKIRGGSMMGDVRLRCRRTWLLGHTAFGGIVGVTAVLGSMVGTADPAFAGCAVTGDVITIKCGNDGVYVQPQQGDASLRVDGLTISGSDNKIDFFPSDTDPDVFGTLTLSVSNTTINTPDYGGINVAPKVRVDSIDIRLDPTVTIVNNGGFGGLWVRAELGGDITINSGAGITSTGGSPALTATTNDGSVSIVNTGNLSSDSDRGIYADGGHDSTGGELVSVTNSGDVTAYAEAIRMIQYHGDIRAENSGDVTSQTQSAIYAWSDTTGAISVTNSGSAVSTAASADKKAGIRVASEYGNATVVNSGLAQAEAYGVRVSAGTETGGAGFGDITVENRAMGEMVGTSDTGLHLVTINGAVSVTNDGSISGANGVYARTNLGRVDVVNAGTITATAGTGVLLTGDSVTLTNSGTIEASGGGAVSLSGATSRLILRDGSSISGTVSAAGDATLQLDFAGATTLDAALLGDGAQYRGFDTISATGAGLLTMIGTSDYSGLVSLSGGNVVVDGDIRDAAFLVGRGVTLSGTGNVGDLTVADGGAVAPGHSPGTLYVYGDLSFQTGSSYVADLTTTGLSDTIVVSGNVSIASGTTLVVENLRVANPLTTVYQLITATGAVTGSFTALRDPWAFIDLDVNYNPSSVTLGYQRTGTTFADAALGGNARAVAAALDSFGAASSFYDDLLWSQAASAQSVFDQLSGSLHVSQIGGQVESDLLFSSLMLSHLQPSVGSTTAGETRRVGEETSLWMSGFGRRAERDGNGLGSDMTDNSRGLAFGATTMLGDEWTFGVAGAIGTDHVTNDSGSGRSEADSYFLGLSAARDVGAFRVSLGGAYTFRSIDTTRSVALGTVNEELTAGYDARSLQAFGEVSTLIGQGDLHWQPFGNLVFVHYDSDGFAESGGTTALAGQGMSDSTLYSTLGLRLAWNVPVSGLENAAVTAHAGWRHAFGDDASDRRMAFLSGGDGFTVAGVKAAKDAVVLGLGVSMAPTQNSSLSIGYDGQFGDGTAAHGIKADWKLRF</sequence>
<gene>
    <name evidence="3" type="ORF">FNA46_15085</name>
</gene>
<dbReference type="AlphaFoldDB" id="A0A549T6D7"/>
<evidence type="ECO:0000313" key="3">
    <source>
        <dbReference type="EMBL" id="TRL37431.1"/>
    </source>
</evidence>
<dbReference type="GO" id="GO:0019867">
    <property type="term" value="C:outer membrane"/>
    <property type="evidence" value="ECO:0007669"/>
    <property type="project" value="InterPro"/>
</dbReference>
<keyword evidence="1" id="KW-1133">Transmembrane helix</keyword>
<dbReference type="PROSITE" id="PS51208">
    <property type="entry name" value="AUTOTRANSPORTER"/>
    <property type="match status" value="1"/>
</dbReference>